<protein>
    <submittedName>
        <fullName evidence="3">Phosphotransferase</fullName>
    </submittedName>
</protein>
<keyword evidence="4" id="KW-1185">Reference proteome</keyword>
<dbReference type="Gene3D" id="3.30.200.20">
    <property type="entry name" value="Phosphorylase Kinase, domain 1"/>
    <property type="match status" value="1"/>
</dbReference>
<evidence type="ECO:0000259" key="2">
    <source>
        <dbReference type="Pfam" id="PF01636"/>
    </source>
</evidence>
<dbReference type="InterPro" id="IPR011009">
    <property type="entry name" value="Kinase-like_dom_sf"/>
</dbReference>
<dbReference type="Pfam" id="PF01636">
    <property type="entry name" value="APH"/>
    <property type="match status" value="1"/>
</dbReference>
<gene>
    <name evidence="3" type="ORF">N0D28_08820</name>
</gene>
<proteinExistence type="predicted"/>
<dbReference type="PANTHER" id="PTHR21310:SF42">
    <property type="entry name" value="BIFUNCTIONAL AAC_APH"/>
    <property type="match status" value="1"/>
</dbReference>
<dbReference type="Proteomes" id="UP001060261">
    <property type="component" value="Chromosome"/>
</dbReference>
<dbReference type="InterPro" id="IPR002575">
    <property type="entry name" value="Aminoglycoside_PTrfase"/>
</dbReference>
<evidence type="ECO:0000256" key="1">
    <source>
        <dbReference type="SAM" id="MobiDB-lite"/>
    </source>
</evidence>
<dbReference type="PANTHER" id="PTHR21310">
    <property type="entry name" value="AMINOGLYCOSIDE PHOSPHOTRANSFERASE-RELATED-RELATED"/>
    <property type="match status" value="1"/>
</dbReference>
<dbReference type="InterPro" id="IPR051678">
    <property type="entry name" value="AGP_Transferase"/>
</dbReference>
<dbReference type="RefSeq" id="WP_260559166.1">
    <property type="nucleotide sequence ID" value="NZ_CP104213.1"/>
</dbReference>
<feature type="domain" description="Aminoglycoside phosphotransferase" evidence="2">
    <location>
        <begin position="36"/>
        <end position="238"/>
    </location>
</feature>
<evidence type="ECO:0000313" key="4">
    <source>
        <dbReference type="Proteomes" id="UP001060261"/>
    </source>
</evidence>
<name>A0ABY5YEP8_9DEIO</name>
<sequence>MGRITAQAPAVQRDGQRDLPARRRHGGAPAPDSLGKDDAVKEAYWLPRLAPLLPLAIPVPLAVGQPGGGYPFAWSIHRWLDGEEATLESVADESQLALDLAAFISALQETAPPKQTSTELLSAYGQDFLSRMDDFTRASTAACEGMFDTALAAHLWQDALMLPAWSGLPVLLHGDMQSGNLLAQQGRLSAVIDFGALGLGDPAVDLKVAWGMLTAAGRQTFRAALRVDDDTWARGRAWALAKGVQAVGYYRVSNPVFFERSLSAVTEVLGEYRQET</sequence>
<organism evidence="3 4">
    <name type="scientific">Deinococcus rubellus</name>
    <dbReference type="NCBI Taxonomy" id="1889240"/>
    <lineage>
        <taxon>Bacteria</taxon>
        <taxon>Thermotogati</taxon>
        <taxon>Deinococcota</taxon>
        <taxon>Deinococci</taxon>
        <taxon>Deinococcales</taxon>
        <taxon>Deinococcaceae</taxon>
        <taxon>Deinococcus</taxon>
    </lineage>
</organism>
<evidence type="ECO:0000313" key="3">
    <source>
        <dbReference type="EMBL" id="UWX62872.1"/>
    </source>
</evidence>
<dbReference type="EMBL" id="CP104213">
    <property type="protein sequence ID" value="UWX62872.1"/>
    <property type="molecule type" value="Genomic_DNA"/>
</dbReference>
<accession>A0ABY5YEP8</accession>
<feature type="region of interest" description="Disordered" evidence="1">
    <location>
        <begin position="1"/>
        <end position="35"/>
    </location>
</feature>
<dbReference type="Gene3D" id="3.90.1200.10">
    <property type="match status" value="1"/>
</dbReference>
<dbReference type="SUPFAM" id="SSF56112">
    <property type="entry name" value="Protein kinase-like (PK-like)"/>
    <property type="match status" value="1"/>
</dbReference>
<reference evidence="3" key="1">
    <citation type="submission" date="2022-09" db="EMBL/GenBank/DDBJ databases">
        <title>genome sequence of Deinococcus rubellus.</title>
        <authorList>
            <person name="Srinivasan S."/>
        </authorList>
    </citation>
    <scope>NUCLEOTIDE SEQUENCE</scope>
    <source>
        <strain evidence="3">Ant6</strain>
    </source>
</reference>